<dbReference type="Gene3D" id="1.25.40.20">
    <property type="entry name" value="Ankyrin repeat-containing domain"/>
    <property type="match status" value="4"/>
</dbReference>
<protein>
    <submittedName>
        <fullName evidence="4">Ankyrin repeats (3 copies)</fullName>
    </submittedName>
</protein>
<evidence type="ECO:0000313" key="4">
    <source>
        <dbReference type="EMBL" id="KAF4033760.1"/>
    </source>
</evidence>
<feature type="repeat" description="ANK" evidence="3">
    <location>
        <begin position="239"/>
        <end position="273"/>
    </location>
</feature>
<evidence type="ECO:0000313" key="5">
    <source>
        <dbReference type="Proteomes" id="UP000602510"/>
    </source>
</evidence>
<keyword evidence="1" id="KW-0677">Repeat</keyword>
<comment type="caution">
    <text evidence="4">The sequence shown here is derived from an EMBL/GenBank/DDBJ whole genome shotgun (WGS) entry which is preliminary data.</text>
</comment>
<gene>
    <name evidence="4" type="ORF">GN244_ATG14315</name>
</gene>
<keyword evidence="2 3" id="KW-0040">ANK repeat</keyword>
<dbReference type="PANTHER" id="PTHR24188">
    <property type="entry name" value="ANKYRIN REPEAT PROTEIN"/>
    <property type="match status" value="1"/>
</dbReference>
<name>A0A833SVB8_PHYIN</name>
<evidence type="ECO:0000256" key="1">
    <source>
        <dbReference type="ARBA" id="ARBA00022737"/>
    </source>
</evidence>
<evidence type="ECO:0000256" key="2">
    <source>
        <dbReference type="ARBA" id="ARBA00023043"/>
    </source>
</evidence>
<dbReference type="PRINTS" id="PR01415">
    <property type="entry name" value="ANKYRIN"/>
</dbReference>
<feature type="repeat" description="ANK" evidence="3">
    <location>
        <begin position="95"/>
        <end position="127"/>
    </location>
</feature>
<feature type="repeat" description="ANK" evidence="3">
    <location>
        <begin position="161"/>
        <end position="193"/>
    </location>
</feature>
<reference evidence="4" key="1">
    <citation type="submission" date="2020-04" db="EMBL/GenBank/DDBJ databases">
        <title>Hybrid Assembly of Korean Phytophthora infestans isolates.</title>
        <authorList>
            <person name="Prokchorchik M."/>
            <person name="Lee Y."/>
            <person name="Seo J."/>
            <person name="Cho J.-H."/>
            <person name="Park Y.-E."/>
            <person name="Jang D.-C."/>
            <person name="Im J.-S."/>
            <person name="Choi J.-G."/>
            <person name="Park H.-J."/>
            <person name="Lee G.-B."/>
            <person name="Lee Y.-G."/>
            <person name="Hong S.-Y."/>
            <person name="Cho K."/>
            <person name="Sohn K.H."/>
        </authorList>
    </citation>
    <scope>NUCLEOTIDE SEQUENCE</scope>
    <source>
        <strain evidence="4">KR_1_A1</strain>
    </source>
</reference>
<dbReference type="Pfam" id="PF12796">
    <property type="entry name" value="Ank_2"/>
    <property type="match status" value="3"/>
</dbReference>
<sequence length="391" mass="42162">MSVDLFADFMHGSPMVKAPTSDSSLWVRLARMAHDNSGTCIGMMMLPSAFPVPQIVKFRDEHQRSMTHLAIVADDLELLEFVLESGASLNDPDDSGASPLTTALLERHFEAADMLVAYGCDIDFVNAALQTSMHVLATFGDLKAAQWLLERGADVEARDAGDNLPLHLAAAYCSLPVVELLLGAGGDVNAQNASGATPLHFAAPNGNYAVVEALIKYGGDVEAKDEHGNTPLTNAAFVSQSTAPHFASGDQTTQYAVTKLLLQHGADVNAVNDDGDTALFGAVHNEYDAVVKLLLAHGADARVRNRKKETLLHVLARGYASSVAIWRELLQHEVDVFAQDRQSLTCATVWESRHQDFCARDTVPSDDNPQQRDAAWIEHLLSSESTVGPAH</sequence>
<feature type="repeat" description="ANK" evidence="3">
    <location>
        <begin position="274"/>
        <end position="306"/>
    </location>
</feature>
<organism evidence="4 5">
    <name type="scientific">Phytophthora infestans</name>
    <name type="common">Potato late blight agent</name>
    <name type="synonym">Botrytis infestans</name>
    <dbReference type="NCBI Taxonomy" id="4787"/>
    <lineage>
        <taxon>Eukaryota</taxon>
        <taxon>Sar</taxon>
        <taxon>Stramenopiles</taxon>
        <taxon>Oomycota</taxon>
        <taxon>Peronosporomycetes</taxon>
        <taxon>Peronosporales</taxon>
        <taxon>Peronosporaceae</taxon>
        <taxon>Phytophthora</taxon>
    </lineage>
</organism>
<dbReference type="SMART" id="SM00248">
    <property type="entry name" value="ANK"/>
    <property type="match status" value="8"/>
</dbReference>
<proteinExistence type="predicted"/>
<feature type="repeat" description="ANK" evidence="3">
    <location>
        <begin position="128"/>
        <end position="160"/>
    </location>
</feature>
<dbReference type="InterPro" id="IPR036770">
    <property type="entry name" value="Ankyrin_rpt-contain_sf"/>
</dbReference>
<dbReference type="InterPro" id="IPR002110">
    <property type="entry name" value="Ankyrin_rpt"/>
</dbReference>
<evidence type="ECO:0000256" key="3">
    <source>
        <dbReference type="PROSITE-ProRule" id="PRU00023"/>
    </source>
</evidence>
<keyword evidence="5" id="KW-1185">Reference proteome</keyword>
<dbReference type="PANTHER" id="PTHR24188:SF29">
    <property type="entry name" value="GH09064P"/>
    <property type="match status" value="1"/>
</dbReference>
<feature type="repeat" description="ANK" evidence="3">
    <location>
        <begin position="194"/>
        <end position="226"/>
    </location>
</feature>
<dbReference type="PROSITE" id="PS50297">
    <property type="entry name" value="ANK_REP_REGION"/>
    <property type="match status" value="4"/>
</dbReference>
<dbReference type="Proteomes" id="UP000602510">
    <property type="component" value="Unassembled WGS sequence"/>
</dbReference>
<dbReference type="SUPFAM" id="SSF48403">
    <property type="entry name" value="Ankyrin repeat"/>
    <property type="match status" value="1"/>
</dbReference>
<dbReference type="EMBL" id="WSZM01000409">
    <property type="protein sequence ID" value="KAF4033760.1"/>
    <property type="molecule type" value="Genomic_DNA"/>
</dbReference>
<feature type="repeat" description="ANK" evidence="3">
    <location>
        <begin position="62"/>
        <end position="94"/>
    </location>
</feature>
<dbReference type="AlphaFoldDB" id="A0A833SVB8"/>
<accession>A0A833SVB8</accession>
<dbReference type="PROSITE" id="PS50088">
    <property type="entry name" value="ANK_REPEAT"/>
    <property type="match status" value="7"/>
</dbReference>